<dbReference type="InterPro" id="IPR022687">
    <property type="entry name" value="HTH_DTXR"/>
</dbReference>
<dbReference type="GO" id="GO:0003700">
    <property type="term" value="F:DNA-binding transcription factor activity"/>
    <property type="evidence" value="ECO:0007669"/>
    <property type="project" value="InterPro"/>
</dbReference>
<dbReference type="InterPro" id="IPR036388">
    <property type="entry name" value="WH-like_DNA-bd_sf"/>
</dbReference>
<gene>
    <name evidence="3" type="ORF">H5V44_09790</name>
</gene>
<comment type="caution">
    <text evidence="3">The sequence shown here is derived from an EMBL/GenBank/DDBJ whole genome shotgun (WGS) entry which is preliminary data.</text>
</comment>
<evidence type="ECO:0000313" key="4">
    <source>
        <dbReference type="Proteomes" id="UP000546257"/>
    </source>
</evidence>
<dbReference type="RefSeq" id="WP_185192942.1">
    <property type="nucleotide sequence ID" value="NZ_JACKXD010000003.1"/>
</dbReference>
<dbReference type="PANTHER" id="PTHR33238">
    <property type="entry name" value="IRON (METAL) DEPENDENT REPRESSOR, DTXR FAMILY"/>
    <property type="match status" value="1"/>
</dbReference>
<name>A0A7J9SKL7_9EURY</name>
<dbReference type="InterPro" id="IPR050536">
    <property type="entry name" value="DtxR_MntR_Metal-Reg"/>
</dbReference>
<dbReference type="AlphaFoldDB" id="A0A7J9SKL7"/>
<dbReference type="GO" id="GO:0003677">
    <property type="term" value="F:DNA binding"/>
    <property type="evidence" value="ECO:0007669"/>
    <property type="project" value="InterPro"/>
</dbReference>
<evidence type="ECO:0000256" key="1">
    <source>
        <dbReference type="SAM" id="MobiDB-lite"/>
    </source>
</evidence>
<keyword evidence="4" id="KW-1185">Reference proteome</keyword>
<evidence type="ECO:0000313" key="3">
    <source>
        <dbReference type="EMBL" id="MBB6646576.1"/>
    </source>
</evidence>
<reference evidence="3 4" key="1">
    <citation type="submission" date="2020-08" db="EMBL/GenBank/DDBJ databases">
        <authorList>
            <person name="Seo M.-J."/>
        </authorList>
    </citation>
    <scope>NUCLEOTIDE SEQUENCE [LARGE SCALE GENOMIC DNA]</scope>
    <source>
        <strain evidence="3 4">MBLA0160</strain>
    </source>
</reference>
<dbReference type="Proteomes" id="UP000546257">
    <property type="component" value="Unassembled WGS sequence"/>
</dbReference>
<dbReference type="SUPFAM" id="SSF46785">
    <property type="entry name" value="Winged helix' DNA-binding domain"/>
    <property type="match status" value="1"/>
</dbReference>
<accession>A0A7J9SKL7</accession>
<dbReference type="GO" id="GO:0046914">
    <property type="term" value="F:transition metal ion binding"/>
    <property type="evidence" value="ECO:0007669"/>
    <property type="project" value="InterPro"/>
</dbReference>
<dbReference type="PANTHER" id="PTHR33238:SF7">
    <property type="entry name" value="IRON-DEPENDENT TRANSCRIPTIONAL REGULATOR"/>
    <property type="match status" value="1"/>
</dbReference>
<evidence type="ECO:0000259" key="2">
    <source>
        <dbReference type="PROSITE" id="PS50944"/>
    </source>
</evidence>
<protein>
    <submittedName>
        <fullName evidence="3">Metal-dependent transcriptional regulator</fullName>
    </submittedName>
</protein>
<dbReference type="Gene3D" id="1.10.10.10">
    <property type="entry name" value="Winged helix-like DNA-binding domain superfamily/Winged helix DNA-binding domain"/>
    <property type="match status" value="1"/>
</dbReference>
<feature type="region of interest" description="Disordered" evidence="1">
    <location>
        <begin position="115"/>
        <end position="138"/>
    </location>
</feature>
<dbReference type="InterPro" id="IPR036390">
    <property type="entry name" value="WH_DNA-bd_sf"/>
</dbReference>
<dbReference type="InterPro" id="IPR022689">
    <property type="entry name" value="Iron_dep_repressor"/>
</dbReference>
<feature type="domain" description="HTH dtxR-type" evidence="2">
    <location>
        <begin position="1"/>
        <end position="62"/>
    </location>
</feature>
<proteinExistence type="predicted"/>
<dbReference type="SMART" id="SM00529">
    <property type="entry name" value="HTH_DTXR"/>
    <property type="match status" value="1"/>
</dbReference>
<dbReference type="Pfam" id="PF01325">
    <property type="entry name" value="Fe_dep_repress"/>
    <property type="match status" value="1"/>
</dbReference>
<dbReference type="PROSITE" id="PS50944">
    <property type="entry name" value="HTH_DTXR"/>
    <property type="match status" value="1"/>
</dbReference>
<sequence length="138" mass="15010">MSGTAQYLLAVYILGHRTDPPIRTTAVAEALDRSPATVTETFQRLDEQGLADHEPYEGVTLTEAGRERAAELHETYVTVSWFFRSVLELDDYEAEAMQLAGLVSPTVAERLAATLPVETDAASQSDAEVSPPTDDDTP</sequence>
<dbReference type="EMBL" id="JACKXD010000003">
    <property type="protein sequence ID" value="MBB6646576.1"/>
    <property type="molecule type" value="Genomic_DNA"/>
</dbReference>
<organism evidence="3 4">
    <name type="scientific">Halobellus ruber</name>
    <dbReference type="NCBI Taxonomy" id="2761102"/>
    <lineage>
        <taxon>Archaea</taxon>
        <taxon>Methanobacteriati</taxon>
        <taxon>Methanobacteriota</taxon>
        <taxon>Stenosarchaea group</taxon>
        <taxon>Halobacteria</taxon>
        <taxon>Halobacteriales</taxon>
        <taxon>Haloferacaceae</taxon>
        <taxon>Halobellus</taxon>
    </lineage>
</organism>